<dbReference type="InterPro" id="IPR002645">
    <property type="entry name" value="STAS_dom"/>
</dbReference>
<proteinExistence type="predicted"/>
<reference evidence="2" key="1">
    <citation type="submission" date="2021-06" db="EMBL/GenBank/DDBJ databases">
        <title>Vibrio nov. sp., novel gut bacterium isolated from Yellow Sea oyster.</title>
        <authorList>
            <person name="Muhammad N."/>
            <person name="Nguyen T.H."/>
            <person name="Lee Y.-J."/>
            <person name="Ko J."/>
            <person name="Kim S.-G."/>
        </authorList>
    </citation>
    <scope>NUCLEOTIDE SEQUENCE</scope>
    <source>
        <strain evidence="2">OG9-811</strain>
    </source>
</reference>
<dbReference type="InterPro" id="IPR058548">
    <property type="entry name" value="MlaB-like_STAS"/>
</dbReference>
<dbReference type="Proteomes" id="UP000694232">
    <property type="component" value="Chromosome 2"/>
</dbReference>
<dbReference type="RefSeq" id="WP_136483655.1">
    <property type="nucleotide sequence ID" value="NZ_CP076642.1"/>
</dbReference>
<evidence type="ECO:0000313" key="2">
    <source>
        <dbReference type="EMBL" id="QXO15671.1"/>
    </source>
</evidence>
<dbReference type="SUPFAM" id="SSF52091">
    <property type="entry name" value="SpoIIaa-like"/>
    <property type="match status" value="1"/>
</dbReference>
<dbReference type="AlphaFoldDB" id="A0A975U7H6"/>
<dbReference type="InterPro" id="IPR052746">
    <property type="entry name" value="MlaB_ABC_Transporter"/>
</dbReference>
<name>A0A975U7H6_9VIBR</name>
<gene>
    <name evidence="2" type="ORF">KNV97_04470</name>
</gene>
<dbReference type="CDD" id="cd07043">
    <property type="entry name" value="STAS_anti-anti-sigma_factors"/>
    <property type="match status" value="1"/>
</dbReference>
<dbReference type="EMBL" id="CP076642">
    <property type="protein sequence ID" value="QXO15671.1"/>
    <property type="molecule type" value="Genomic_DNA"/>
</dbReference>
<dbReference type="PROSITE" id="PS50801">
    <property type="entry name" value="STAS"/>
    <property type="match status" value="1"/>
</dbReference>
<accession>A0A975U7H6</accession>
<dbReference type="KEGG" id="vos:KNV97_04470"/>
<keyword evidence="3" id="KW-1185">Reference proteome</keyword>
<dbReference type="Gene3D" id="3.30.750.24">
    <property type="entry name" value="STAS domain"/>
    <property type="match status" value="1"/>
</dbReference>
<dbReference type="Pfam" id="PF13466">
    <property type="entry name" value="STAS_2"/>
    <property type="match status" value="1"/>
</dbReference>
<dbReference type="InterPro" id="IPR036513">
    <property type="entry name" value="STAS_dom_sf"/>
</dbReference>
<protein>
    <submittedName>
        <fullName evidence="2">STAS domain-containing protein</fullName>
    </submittedName>
</protein>
<dbReference type="PANTHER" id="PTHR35849:SF2">
    <property type="entry name" value="BLR2341 PROTEIN"/>
    <property type="match status" value="1"/>
</dbReference>
<evidence type="ECO:0000313" key="3">
    <source>
        <dbReference type="Proteomes" id="UP000694232"/>
    </source>
</evidence>
<feature type="domain" description="STAS" evidence="1">
    <location>
        <begin position="1"/>
        <end position="90"/>
    </location>
</feature>
<dbReference type="PANTHER" id="PTHR35849">
    <property type="entry name" value="BLR2341 PROTEIN"/>
    <property type="match status" value="1"/>
</dbReference>
<sequence length="90" mass="9887">MFSLNESLDISNVVDCKVQYTQWLQQHSDDVIVLDAACVNRVDAAGLQLLVSFHHSARVAGKDLQFQNVSETLEEGLKVLGLDSILMGAQ</sequence>
<organism evidence="2 3">
    <name type="scientific">Vibrio ostreae</name>
    <dbReference type="NCBI Taxonomy" id="2841925"/>
    <lineage>
        <taxon>Bacteria</taxon>
        <taxon>Pseudomonadati</taxon>
        <taxon>Pseudomonadota</taxon>
        <taxon>Gammaproteobacteria</taxon>
        <taxon>Vibrionales</taxon>
        <taxon>Vibrionaceae</taxon>
        <taxon>Vibrio</taxon>
    </lineage>
</organism>
<evidence type="ECO:0000259" key="1">
    <source>
        <dbReference type="PROSITE" id="PS50801"/>
    </source>
</evidence>